<sequence>DRSVIPNPRMKGERRQCCIFRPLRKMYIQVITPIPNQRIKVKRRECWIFRLVRKMYIQL</sequence>
<protein>
    <submittedName>
        <fullName evidence="1">Uncharacterized protein</fullName>
    </submittedName>
</protein>
<name>A0AAV7LR33_PLEWA</name>
<keyword evidence="2" id="KW-1185">Reference proteome</keyword>
<accession>A0AAV7LR33</accession>
<feature type="non-terminal residue" evidence="1">
    <location>
        <position position="59"/>
    </location>
</feature>
<reference evidence="1" key="1">
    <citation type="journal article" date="2022" name="bioRxiv">
        <title>Sequencing and chromosome-scale assembly of the giantPleurodeles waltlgenome.</title>
        <authorList>
            <person name="Brown T."/>
            <person name="Elewa A."/>
            <person name="Iarovenko S."/>
            <person name="Subramanian E."/>
            <person name="Araus A.J."/>
            <person name="Petzold A."/>
            <person name="Susuki M."/>
            <person name="Suzuki K.-i.T."/>
            <person name="Hayashi T."/>
            <person name="Toyoda A."/>
            <person name="Oliveira C."/>
            <person name="Osipova E."/>
            <person name="Leigh N.D."/>
            <person name="Simon A."/>
            <person name="Yun M.H."/>
        </authorList>
    </citation>
    <scope>NUCLEOTIDE SEQUENCE</scope>
    <source>
        <strain evidence="1">20211129_DDA</strain>
        <tissue evidence="1">Liver</tissue>
    </source>
</reference>
<gene>
    <name evidence="1" type="ORF">NDU88_007103</name>
</gene>
<dbReference type="EMBL" id="JANPWB010000015">
    <property type="protein sequence ID" value="KAJ1094017.1"/>
    <property type="molecule type" value="Genomic_DNA"/>
</dbReference>
<evidence type="ECO:0000313" key="2">
    <source>
        <dbReference type="Proteomes" id="UP001066276"/>
    </source>
</evidence>
<organism evidence="1 2">
    <name type="scientific">Pleurodeles waltl</name>
    <name type="common">Iberian ribbed newt</name>
    <dbReference type="NCBI Taxonomy" id="8319"/>
    <lineage>
        <taxon>Eukaryota</taxon>
        <taxon>Metazoa</taxon>
        <taxon>Chordata</taxon>
        <taxon>Craniata</taxon>
        <taxon>Vertebrata</taxon>
        <taxon>Euteleostomi</taxon>
        <taxon>Amphibia</taxon>
        <taxon>Batrachia</taxon>
        <taxon>Caudata</taxon>
        <taxon>Salamandroidea</taxon>
        <taxon>Salamandridae</taxon>
        <taxon>Pleurodelinae</taxon>
        <taxon>Pleurodeles</taxon>
    </lineage>
</organism>
<feature type="non-terminal residue" evidence="1">
    <location>
        <position position="1"/>
    </location>
</feature>
<evidence type="ECO:0000313" key="1">
    <source>
        <dbReference type="EMBL" id="KAJ1094017.1"/>
    </source>
</evidence>
<comment type="caution">
    <text evidence="1">The sequence shown here is derived from an EMBL/GenBank/DDBJ whole genome shotgun (WGS) entry which is preliminary data.</text>
</comment>
<dbReference type="AlphaFoldDB" id="A0AAV7LR33"/>
<proteinExistence type="predicted"/>
<dbReference type="Proteomes" id="UP001066276">
    <property type="component" value="Chromosome 11"/>
</dbReference>